<dbReference type="Proteomes" id="UP000807469">
    <property type="component" value="Unassembled WGS sequence"/>
</dbReference>
<dbReference type="AlphaFoldDB" id="A0A9P5YMT2"/>
<proteinExistence type="predicted"/>
<keyword evidence="2" id="KW-1185">Reference proteome</keyword>
<protein>
    <submittedName>
        <fullName evidence="1">Uncharacterized protein</fullName>
    </submittedName>
</protein>
<dbReference type="EMBL" id="MU155512">
    <property type="protein sequence ID" value="KAF9472653.1"/>
    <property type="molecule type" value="Genomic_DNA"/>
</dbReference>
<organism evidence="1 2">
    <name type="scientific">Pholiota conissans</name>
    <dbReference type="NCBI Taxonomy" id="109636"/>
    <lineage>
        <taxon>Eukaryota</taxon>
        <taxon>Fungi</taxon>
        <taxon>Dikarya</taxon>
        <taxon>Basidiomycota</taxon>
        <taxon>Agaricomycotina</taxon>
        <taxon>Agaricomycetes</taxon>
        <taxon>Agaricomycetidae</taxon>
        <taxon>Agaricales</taxon>
        <taxon>Agaricineae</taxon>
        <taxon>Strophariaceae</taxon>
        <taxon>Pholiota</taxon>
    </lineage>
</organism>
<evidence type="ECO:0000313" key="1">
    <source>
        <dbReference type="EMBL" id="KAF9472653.1"/>
    </source>
</evidence>
<sequence>LAFVTTYLINRHRKRPRYGYVLQASPKPFQARNESHTLEVLLTQIIYQRMSSIEQSNTYTFNIDA</sequence>
<feature type="non-terminal residue" evidence="1">
    <location>
        <position position="1"/>
    </location>
</feature>
<name>A0A9P5YMT2_9AGAR</name>
<comment type="caution">
    <text evidence="1">The sequence shown here is derived from an EMBL/GenBank/DDBJ whole genome shotgun (WGS) entry which is preliminary data.</text>
</comment>
<gene>
    <name evidence="1" type="ORF">BDN70DRAFT_886787</name>
</gene>
<evidence type="ECO:0000313" key="2">
    <source>
        <dbReference type="Proteomes" id="UP000807469"/>
    </source>
</evidence>
<reference evidence="1" key="1">
    <citation type="submission" date="2020-11" db="EMBL/GenBank/DDBJ databases">
        <authorList>
            <consortium name="DOE Joint Genome Institute"/>
            <person name="Ahrendt S."/>
            <person name="Riley R."/>
            <person name="Andreopoulos W."/>
            <person name="Labutti K."/>
            <person name="Pangilinan J."/>
            <person name="Ruiz-Duenas F.J."/>
            <person name="Barrasa J.M."/>
            <person name="Sanchez-Garcia M."/>
            <person name="Camarero S."/>
            <person name="Miyauchi S."/>
            <person name="Serrano A."/>
            <person name="Linde D."/>
            <person name="Babiker R."/>
            <person name="Drula E."/>
            <person name="Ayuso-Fernandez I."/>
            <person name="Pacheco R."/>
            <person name="Padilla G."/>
            <person name="Ferreira P."/>
            <person name="Barriuso J."/>
            <person name="Kellner H."/>
            <person name="Castanera R."/>
            <person name="Alfaro M."/>
            <person name="Ramirez L."/>
            <person name="Pisabarro A.G."/>
            <person name="Kuo A."/>
            <person name="Tritt A."/>
            <person name="Lipzen A."/>
            <person name="He G."/>
            <person name="Yan M."/>
            <person name="Ng V."/>
            <person name="Cullen D."/>
            <person name="Martin F."/>
            <person name="Rosso M.-N."/>
            <person name="Henrissat B."/>
            <person name="Hibbett D."/>
            <person name="Martinez A.T."/>
            <person name="Grigoriev I.V."/>
        </authorList>
    </citation>
    <scope>NUCLEOTIDE SEQUENCE</scope>
    <source>
        <strain evidence="1">CIRM-BRFM 674</strain>
    </source>
</reference>
<accession>A0A9P5YMT2</accession>